<dbReference type="RefSeq" id="WP_073271708.1">
    <property type="nucleotide sequence ID" value="NZ_FQTU01000017.1"/>
</dbReference>
<protein>
    <submittedName>
        <fullName evidence="2">'Cold-shock' DNA-binding domain-containing protein</fullName>
    </submittedName>
</protein>
<dbReference type="Gene3D" id="2.40.50.140">
    <property type="entry name" value="Nucleic acid-binding proteins"/>
    <property type="match status" value="1"/>
</dbReference>
<dbReference type="SUPFAM" id="SSF50249">
    <property type="entry name" value="Nucleic acid-binding proteins"/>
    <property type="match status" value="1"/>
</dbReference>
<accession>A0A1M4ZHX6</accession>
<dbReference type="OrthoDB" id="9782252at2"/>
<feature type="domain" description="CSD" evidence="1">
    <location>
        <begin position="8"/>
        <end position="71"/>
    </location>
</feature>
<organism evidence="2 3">
    <name type="scientific">Alkalibacter saccharofermentans DSM 14828</name>
    <dbReference type="NCBI Taxonomy" id="1120975"/>
    <lineage>
        <taxon>Bacteria</taxon>
        <taxon>Bacillati</taxon>
        <taxon>Bacillota</taxon>
        <taxon>Clostridia</taxon>
        <taxon>Eubacteriales</taxon>
        <taxon>Eubacteriaceae</taxon>
        <taxon>Alkalibacter</taxon>
    </lineage>
</organism>
<name>A0A1M4ZHX6_9FIRM</name>
<evidence type="ECO:0000259" key="1">
    <source>
        <dbReference type="Pfam" id="PF00313"/>
    </source>
</evidence>
<reference evidence="2 3" key="1">
    <citation type="submission" date="2016-11" db="EMBL/GenBank/DDBJ databases">
        <authorList>
            <person name="Jaros S."/>
            <person name="Januszkiewicz K."/>
            <person name="Wedrychowicz H."/>
        </authorList>
    </citation>
    <scope>NUCLEOTIDE SEQUENCE [LARGE SCALE GENOMIC DNA]</scope>
    <source>
        <strain evidence="2 3">DSM 14828</strain>
    </source>
</reference>
<dbReference type="GO" id="GO:0003677">
    <property type="term" value="F:DNA binding"/>
    <property type="evidence" value="ECO:0007669"/>
    <property type="project" value="UniProtKB-KW"/>
</dbReference>
<dbReference type="AlphaFoldDB" id="A0A1M4ZHX6"/>
<dbReference type="EMBL" id="FQTU01000017">
    <property type="protein sequence ID" value="SHF17575.1"/>
    <property type="molecule type" value="Genomic_DNA"/>
</dbReference>
<dbReference type="Proteomes" id="UP000184251">
    <property type="component" value="Unassembled WGS sequence"/>
</dbReference>
<proteinExistence type="predicted"/>
<gene>
    <name evidence="2" type="ORF">SAMN02746064_02054</name>
</gene>
<dbReference type="Pfam" id="PF00313">
    <property type="entry name" value="CSD"/>
    <property type="match status" value="1"/>
</dbReference>
<keyword evidence="3" id="KW-1185">Reference proteome</keyword>
<dbReference type="InterPro" id="IPR012340">
    <property type="entry name" value="NA-bd_OB-fold"/>
</dbReference>
<sequence length="78" mass="8596">MTNLSKKGIVIKVFYDRGYGFVADMGSAKSCYFHASNLIDPDTFNQIEKGDLLKFIGAESDKGLEAFRIEKIDAEGIG</sequence>
<keyword evidence="2" id="KW-0238">DNA-binding</keyword>
<evidence type="ECO:0000313" key="3">
    <source>
        <dbReference type="Proteomes" id="UP000184251"/>
    </source>
</evidence>
<dbReference type="STRING" id="1120975.SAMN02746064_02054"/>
<dbReference type="InterPro" id="IPR002059">
    <property type="entry name" value="CSP_DNA-bd"/>
</dbReference>
<evidence type="ECO:0000313" key="2">
    <source>
        <dbReference type="EMBL" id="SHF17575.1"/>
    </source>
</evidence>